<dbReference type="SUPFAM" id="SSF48150">
    <property type="entry name" value="DNA-glycosylase"/>
    <property type="match status" value="1"/>
</dbReference>
<dbReference type="InterPro" id="IPR011257">
    <property type="entry name" value="DNA_glycosylase"/>
</dbReference>
<dbReference type="GeneID" id="66117810"/>
<dbReference type="RefSeq" id="XP_043050303.1">
    <property type="nucleotide sequence ID" value="XM_043195106.1"/>
</dbReference>
<sequence>MDHIKTAATELYPLIVVQLSSSSKKYGSRTLEQLDEWRCSELPSLVKQRHNDHDTTWLTKDELVLLMDWKLAKGKFRPTLPKLIRSNDPDTVESVTKSGLLQMVSYLLESDTLNQKEYLQQVKKSIKIISQLKGVGPATASLILSLLVQIHPKSPPFFSDESFLYFVEPNDKIKYNIKEYTDMLLPLYFGLIDDDKTPFDTLEKGAWAIKTYDLKRDFELADINYNIENCAKFKPPIDNNKRKSKDTDNNTQSTTKKRRKG</sequence>
<dbReference type="PANTHER" id="PTHR21521">
    <property type="entry name" value="AMUN, ISOFORM A"/>
    <property type="match status" value="1"/>
</dbReference>
<feature type="compositionally biased region" description="Basic and acidic residues" evidence="1">
    <location>
        <begin position="239"/>
        <end position="248"/>
    </location>
</feature>
<comment type="caution">
    <text evidence="2">The sequence shown here is derived from an EMBL/GenBank/DDBJ whole genome shotgun (WGS) entry which is preliminary data.</text>
</comment>
<keyword evidence="3" id="KW-1185">Reference proteome</keyword>
<feature type="region of interest" description="Disordered" evidence="1">
    <location>
        <begin position="236"/>
        <end position="261"/>
    </location>
</feature>
<protein>
    <submittedName>
        <fullName evidence="2">Uncharacterized protein</fullName>
    </submittedName>
</protein>
<evidence type="ECO:0000313" key="2">
    <source>
        <dbReference type="EMBL" id="KAG7194756.1"/>
    </source>
</evidence>
<dbReference type="EMBL" id="JAHMUF010000006">
    <property type="protein sequence ID" value="KAG7194756.1"/>
    <property type="molecule type" value="Genomic_DNA"/>
</dbReference>
<proteinExistence type="predicted"/>
<dbReference type="GO" id="GO:0003824">
    <property type="term" value="F:catalytic activity"/>
    <property type="evidence" value="ECO:0007669"/>
    <property type="project" value="InterPro"/>
</dbReference>
<reference evidence="2" key="1">
    <citation type="submission" date="2021-03" db="EMBL/GenBank/DDBJ databases">
        <authorList>
            <person name="Palmer J.M."/>
        </authorList>
    </citation>
    <scope>NUCLEOTIDE SEQUENCE</scope>
    <source>
        <strain evidence="2">ARV_011</strain>
    </source>
</reference>
<organism evidence="2 3">
    <name type="scientific">Scheffersomyces spartinae</name>
    <dbReference type="NCBI Taxonomy" id="45513"/>
    <lineage>
        <taxon>Eukaryota</taxon>
        <taxon>Fungi</taxon>
        <taxon>Dikarya</taxon>
        <taxon>Ascomycota</taxon>
        <taxon>Saccharomycotina</taxon>
        <taxon>Pichiomycetes</taxon>
        <taxon>Debaryomycetaceae</taxon>
        <taxon>Scheffersomyces</taxon>
    </lineage>
</organism>
<name>A0A9P7VB12_9ASCO</name>
<evidence type="ECO:0000256" key="1">
    <source>
        <dbReference type="SAM" id="MobiDB-lite"/>
    </source>
</evidence>
<evidence type="ECO:0000313" key="3">
    <source>
        <dbReference type="Proteomes" id="UP000790833"/>
    </source>
</evidence>
<dbReference type="GO" id="GO:0006281">
    <property type="term" value="P:DNA repair"/>
    <property type="evidence" value="ECO:0007669"/>
    <property type="project" value="InterPro"/>
</dbReference>
<accession>A0A9P7VB12</accession>
<dbReference type="AlphaFoldDB" id="A0A9P7VB12"/>
<dbReference type="OrthoDB" id="8249012at2759"/>
<dbReference type="Proteomes" id="UP000790833">
    <property type="component" value="Unassembled WGS sequence"/>
</dbReference>
<gene>
    <name evidence="2" type="ORF">KQ657_004436</name>
</gene>
<dbReference type="PANTHER" id="PTHR21521:SF0">
    <property type="entry name" value="AMUN, ISOFORM A"/>
    <property type="match status" value="1"/>
</dbReference>